<name>A0AAE1BL13_PETCI</name>
<keyword evidence="3" id="KW-1185">Reference proteome</keyword>
<sequence>MRGHNGGDNSLDKPEGMEGKGWEGGQAGRGGVAECK</sequence>
<dbReference type="AlphaFoldDB" id="A0AAE1BL13"/>
<gene>
    <name evidence="2" type="ORF">Pcinc_041923</name>
</gene>
<feature type="region of interest" description="Disordered" evidence="1">
    <location>
        <begin position="1"/>
        <end position="36"/>
    </location>
</feature>
<dbReference type="EMBL" id="JAWQEG010007900">
    <property type="protein sequence ID" value="KAK3851424.1"/>
    <property type="molecule type" value="Genomic_DNA"/>
</dbReference>
<evidence type="ECO:0000256" key="1">
    <source>
        <dbReference type="SAM" id="MobiDB-lite"/>
    </source>
</evidence>
<feature type="compositionally biased region" description="Basic and acidic residues" evidence="1">
    <location>
        <begin position="10"/>
        <end position="21"/>
    </location>
</feature>
<dbReference type="Proteomes" id="UP001286313">
    <property type="component" value="Unassembled WGS sequence"/>
</dbReference>
<comment type="caution">
    <text evidence="2">The sequence shown here is derived from an EMBL/GenBank/DDBJ whole genome shotgun (WGS) entry which is preliminary data.</text>
</comment>
<evidence type="ECO:0000313" key="2">
    <source>
        <dbReference type="EMBL" id="KAK3851424.1"/>
    </source>
</evidence>
<organism evidence="2 3">
    <name type="scientific">Petrolisthes cinctipes</name>
    <name type="common">Flat porcelain crab</name>
    <dbReference type="NCBI Taxonomy" id="88211"/>
    <lineage>
        <taxon>Eukaryota</taxon>
        <taxon>Metazoa</taxon>
        <taxon>Ecdysozoa</taxon>
        <taxon>Arthropoda</taxon>
        <taxon>Crustacea</taxon>
        <taxon>Multicrustacea</taxon>
        <taxon>Malacostraca</taxon>
        <taxon>Eumalacostraca</taxon>
        <taxon>Eucarida</taxon>
        <taxon>Decapoda</taxon>
        <taxon>Pleocyemata</taxon>
        <taxon>Anomura</taxon>
        <taxon>Galatheoidea</taxon>
        <taxon>Porcellanidae</taxon>
        <taxon>Petrolisthes</taxon>
    </lineage>
</organism>
<feature type="compositionally biased region" description="Gly residues" evidence="1">
    <location>
        <begin position="22"/>
        <end position="36"/>
    </location>
</feature>
<accession>A0AAE1BL13</accession>
<proteinExistence type="predicted"/>
<evidence type="ECO:0000313" key="3">
    <source>
        <dbReference type="Proteomes" id="UP001286313"/>
    </source>
</evidence>
<reference evidence="2" key="1">
    <citation type="submission" date="2023-10" db="EMBL/GenBank/DDBJ databases">
        <title>Genome assemblies of two species of porcelain crab, Petrolisthes cinctipes and Petrolisthes manimaculis (Anomura: Porcellanidae).</title>
        <authorList>
            <person name="Angst P."/>
        </authorList>
    </citation>
    <scope>NUCLEOTIDE SEQUENCE</scope>
    <source>
        <strain evidence="2">PB745_01</strain>
        <tissue evidence="2">Gill</tissue>
    </source>
</reference>
<protein>
    <submittedName>
        <fullName evidence="2">Uncharacterized protein</fullName>
    </submittedName>
</protein>
<feature type="non-terminal residue" evidence="2">
    <location>
        <position position="36"/>
    </location>
</feature>